<name>A0A8T7LZ65_9CHLR</name>
<keyword evidence="1" id="KW-0472">Membrane</keyword>
<dbReference type="EMBL" id="JACATZ010000001">
    <property type="protein sequence ID" value="NWJ46363.1"/>
    <property type="molecule type" value="Genomic_DNA"/>
</dbReference>
<feature type="transmembrane region" description="Helical" evidence="1">
    <location>
        <begin position="111"/>
        <end position="132"/>
    </location>
</feature>
<evidence type="ECO:0000256" key="1">
    <source>
        <dbReference type="SAM" id="Phobius"/>
    </source>
</evidence>
<evidence type="ECO:0000313" key="3">
    <source>
        <dbReference type="EMBL" id="WJW65734.1"/>
    </source>
</evidence>
<evidence type="ECO:0000313" key="4">
    <source>
        <dbReference type="Proteomes" id="UP000521676"/>
    </source>
</evidence>
<dbReference type="AlphaFoldDB" id="A0A8T7LZ65"/>
<keyword evidence="5" id="KW-1185">Reference proteome</keyword>
<proteinExistence type="predicted"/>
<keyword evidence="1" id="KW-1133">Transmembrane helix</keyword>
<evidence type="ECO:0000313" key="5">
    <source>
        <dbReference type="Proteomes" id="UP001431572"/>
    </source>
</evidence>
<reference evidence="2 4" key="1">
    <citation type="submission" date="2020-06" db="EMBL/GenBank/DDBJ databases">
        <title>Anoxygenic phototrophic Chloroflexota member uses a Type I reaction center.</title>
        <authorList>
            <person name="Tsuji J.M."/>
            <person name="Shaw N.A."/>
            <person name="Nagashima S."/>
            <person name="Venkiteswaran J."/>
            <person name="Schiff S.L."/>
            <person name="Hanada S."/>
            <person name="Tank M."/>
            <person name="Neufeld J.D."/>
        </authorList>
    </citation>
    <scope>NUCLEOTIDE SEQUENCE [LARGE SCALE GENOMIC DNA]</scope>
    <source>
        <strain evidence="2">L227-S17</strain>
    </source>
</reference>
<accession>A0A8T7LZ65</accession>
<dbReference type="EMBL" id="CP128399">
    <property type="protein sequence ID" value="WJW65734.1"/>
    <property type="molecule type" value="Genomic_DNA"/>
</dbReference>
<keyword evidence="1" id="KW-0812">Transmembrane</keyword>
<organism evidence="2 4">
    <name type="scientific">Candidatus Chlorohelix allophototropha</name>
    <dbReference type="NCBI Taxonomy" id="3003348"/>
    <lineage>
        <taxon>Bacteria</taxon>
        <taxon>Bacillati</taxon>
        <taxon>Chloroflexota</taxon>
        <taxon>Chloroflexia</taxon>
        <taxon>Candidatus Chloroheliales</taxon>
        <taxon>Candidatus Chloroheliaceae</taxon>
        <taxon>Candidatus Chlorohelix</taxon>
    </lineage>
</organism>
<dbReference type="RefSeq" id="WP_341467619.1">
    <property type="nucleotide sequence ID" value="NZ_CP128399.1"/>
</dbReference>
<reference evidence="3" key="2">
    <citation type="journal article" date="2024" name="Nature">
        <title>Anoxygenic phototroph of the Chloroflexota uses a type I reaction centre.</title>
        <authorList>
            <person name="Tsuji J.M."/>
            <person name="Shaw N.A."/>
            <person name="Nagashima S."/>
            <person name="Venkiteswaran J.J."/>
            <person name="Schiff S.L."/>
            <person name="Watanabe T."/>
            <person name="Fukui M."/>
            <person name="Hanada S."/>
            <person name="Tank M."/>
            <person name="Neufeld J.D."/>
        </authorList>
    </citation>
    <scope>NUCLEOTIDE SEQUENCE</scope>
    <source>
        <strain evidence="3">L227-S17</strain>
    </source>
</reference>
<gene>
    <name evidence="2" type="ORF">HXX08_10840</name>
    <name evidence="3" type="ORF">OZ401_001512</name>
</gene>
<dbReference type="Proteomes" id="UP001431572">
    <property type="component" value="Chromosome 1"/>
</dbReference>
<sequence>MLQRPIPNNEYEKALHILQELEKGDRREGLFSCFAISRRGEVIWFDEVGSPYGVAIQGSALVKTRVLNLPSQPMRVVNLEEAYQQLIQQQQRQYLTVLATLSYGSKQERGILASLALLIGFIIGLLALYMLLRPYTSNESNVSIAGVGDVTIVSTGSYNPIADPTVTRTNFKAFLKEMNSPALSEADQMYDACLKEGCDPALMLAFFEHESSGGNQGVAAITRSVGNIRCTPGYNCYQTSTNGSFRLYANWAEGVVDWARLLKQYRDNGARTLDQIIPVYAPQEDNNDVNGYINAVKQRVDDLRKRELKLR</sequence>
<evidence type="ECO:0000313" key="2">
    <source>
        <dbReference type="EMBL" id="NWJ46363.1"/>
    </source>
</evidence>
<dbReference type="Proteomes" id="UP000521676">
    <property type="component" value="Unassembled WGS sequence"/>
</dbReference>
<protein>
    <submittedName>
        <fullName evidence="2">Glucosaminidase domain-containing protein</fullName>
    </submittedName>
</protein>